<dbReference type="Proteomes" id="UP000013827">
    <property type="component" value="Unassembled WGS sequence"/>
</dbReference>
<dbReference type="GO" id="GO:0016491">
    <property type="term" value="F:oxidoreductase activity"/>
    <property type="evidence" value="ECO:0007669"/>
    <property type="project" value="UniProtKB-KW"/>
</dbReference>
<keyword evidence="6" id="KW-1185">Reference proteome</keyword>
<keyword evidence="1" id="KW-0560">Oxidoreductase</keyword>
<dbReference type="EnsemblProtists" id="EOD27189">
    <property type="protein sequence ID" value="EOD27189"/>
    <property type="gene ID" value="EMIHUDRAFT_205158"/>
</dbReference>
<accession>A0A0D3JUK4</accession>
<feature type="region of interest" description="Disordered" evidence="2">
    <location>
        <begin position="527"/>
        <end position="577"/>
    </location>
</feature>
<dbReference type="eggNOG" id="KOG0039">
    <property type="taxonomic scope" value="Eukaryota"/>
</dbReference>
<feature type="transmembrane region" description="Helical" evidence="3">
    <location>
        <begin position="42"/>
        <end position="62"/>
    </location>
</feature>
<keyword evidence="3" id="KW-0472">Membrane</keyword>
<sequence length="717" mass="78097">MYVPFHDLHAIHTLSGAAIGYAALLHSLVHLLRWGLQGRLDMVWGSASGLSGVLACLVTPFVSWPMQFAPLRARLRWELRKGLHYLSVLWGLALCFHAPQQYISFIAGIPLALYLSDWAIGAMLNTHLVESPLLSRMEKSVELTFEHPPGFRSGRGYIYVCIPWISRSEWHAFSLFAHPDLPNHSSVCMSVNGDWTARVHKAVRARTVRPAWICGPFASPYSTAVHYEDLILVASGIGITPAMDIINAYRAGSRRLSLIWSCRDASLLEYYLQHGRFDKDGWTLIYYTGKRKLRLQRSSLPDTLCVFHGRPVWDTVIREIISSIELGMGLPEEVVAEREACLDDLLQARQELELSGASTPLQRFQATQESQHSAAGVLLELRQIADLDEVDMEAFSYLVHHMMPSEFSAEEEAEVFSALAAGELSARDSVAGQCDREGATSAAEGRRMQPNEEAVGSPPAALKGLELYICGVEASLRIDLSALSRRRSLVSSGYGSLAGGLETTELRGRYSSANAPAGRLSFVAPLEGESASSSDDGLSDDGRDAVAARSRSSHPLSSTSTNSSGWSPPHAASCKSSLSTADGSVRLPAVDRVSITSATTLNLGLLPGKHAEVEALLGKSRQRPQPASPEKQQRPSPGKAPPERLSLQAQQLQKFGATPDEASQLLTSLDGVDAEVTRRSPSGKSCSQPVVDELTRISGEVGVDFRMEKFDWALTAD</sequence>
<feature type="compositionally biased region" description="Basic and acidic residues" evidence="2">
    <location>
        <begin position="434"/>
        <end position="450"/>
    </location>
</feature>
<reference evidence="6" key="1">
    <citation type="journal article" date="2013" name="Nature">
        <title>Pan genome of the phytoplankton Emiliania underpins its global distribution.</title>
        <authorList>
            <person name="Read B.A."/>
            <person name="Kegel J."/>
            <person name="Klute M.J."/>
            <person name="Kuo A."/>
            <person name="Lefebvre S.C."/>
            <person name="Maumus F."/>
            <person name="Mayer C."/>
            <person name="Miller J."/>
            <person name="Monier A."/>
            <person name="Salamov A."/>
            <person name="Young J."/>
            <person name="Aguilar M."/>
            <person name="Claverie J.M."/>
            <person name="Frickenhaus S."/>
            <person name="Gonzalez K."/>
            <person name="Herman E.K."/>
            <person name="Lin Y.C."/>
            <person name="Napier J."/>
            <person name="Ogata H."/>
            <person name="Sarno A.F."/>
            <person name="Shmutz J."/>
            <person name="Schroeder D."/>
            <person name="de Vargas C."/>
            <person name="Verret F."/>
            <person name="von Dassow P."/>
            <person name="Valentin K."/>
            <person name="Van de Peer Y."/>
            <person name="Wheeler G."/>
            <person name="Dacks J.B."/>
            <person name="Delwiche C.F."/>
            <person name="Dyhrman S.T."/>
            <person name="Glockner G."/>
            <person name="John U."/>
            <person name="Richards T."/>
            <person name="Worden A.Z."/>
            <person name="Zhang X."/>
            <person name="Grigoriev I.V."/>
            <person name="Allen A.E."/>
            <person name="Bidle K."/>
            <person name="Borodovsky M."/>
            <person name="Bowler C."/>
            <person name="Brownlee C."/>
            <person name="Cock J.M."/>
            <person name="Elias M."/>
            <person name="Gladyshev V.N."/>
            <person name="Groth M."/>
            <person name="Guda C."/>
            <person name="Hadaegh A."/>
            <person name="Iglesias-Rodriguez M.D."/>
            <person name="Jenkins J."/>
            <person name="Jones B.M."/>
            <person name="Lawson T."/>
            <person name="Leese F."/>
            <person name="Lindquist E."/>
            <person name="Lobanov A."/>
            <person name="Lomsadze A."/>
            <person name="Malik S.B."/>
            <person name="Marsh M.E."/>
            <person name="Mackinder L."/>
            <person name="Mock T."/>
            <person name="Mueller-Roeber B."/>
            <person name="Pagarete A."/>
            <person name="Parker M."/>
            <person name="Probert I."/>
            <person name="Quesneville H."/>
            <person name="Raines C."/>
            <person name="Rensing S.A."/>
            <person name="Riano-Pachon D.M."/>
            <person name="Richier S."/>
            <person name="Rokitta S."/>
            <person name="Shiraiwa Y."/>
            <person name="Soanes D.M."/>
            <person name="van der Giezen M."/>
            <person name="Wahlund T.M."/>
            <person name="Williams B."/>
            <person name="Wilson W."/>
            <person name="Wolfe G."/>
            <person name="Wurch L.L."/>
        </authorList>
    </citation>
    <scope>NUCLEOTIDE SEQUENCE</scope>
</reference>
<feature type="region of interest" description="Disordered" evidence="2">
    <location>
        <begin position="619"/>
        <end position="644"/>
    </location>
</feature>
<dbReference type="InterPro" id="IPR039261">
    <property type="entry name" value="FNR_nucleotide-bd"/>
</dbReference>
<evidence type="ECO:0000313" key="6">
    <source>
        <dbReference type="Proteomes" id="UP000013827"/>
    </source>
</evidence>
<organism evidence="5 6">
    <name type="scientific">Emiliania huxleyi (strain CCMP1516)</name>
    <dbReference type="NCBI Taxonomy" id="280463"/>
    <lineage>
        <taxon>Eukaryota</taxon>
        <taxon>Haptista</taxon>
        <taxon>Haptophyta</taxon>
        <taxon>Prymnesiophyceae</taxon>
        <taxon>Isochrysidales</taxon>
        <taxon>Noelaerhabdaceae</taxon>
        <taxon>Emiliania</taxon>
    </lineage>
</organism>
<feature type="compositionally biased region" description="Polar residues" evidence="2">
    <location>
        <begin position="679"/>
        <end position="688"/>
    </location>
</feature>
<dbReference type="AlphaFoldDB" id="A0A0D3JUK4"/>
<evidence type="ECO:0000313" key="5">
    <source>
        <dbReference type="EnsemblProtists" id="EOD27189"/>
    </source>
</evidence>
<proteinExistence type="predicted"/>
<dbReference type="Pfam" id="PF08030">
    <property type="entry name" value="NAD_binding_6"/>
    <property type="match status" value="1"/>
</dbReference>
<evidence type="ECO:0000256" key="2">
    <source>
        <dbReference type="SAM" id="MobiDB-lite"/>
    </source>
</evidence>
<feature type="domain" description="Ferric reductase NAD binding" evidence="4">
    <location>
        <begin position="227"/>
        <end position="272"/>
    </location>
</feature>
<dbReference type="InterPro" id="IPR013121">
    <property type="entry name" value="Fe_red_NAD-bd_6"/>
</dbReference>
<dbReference type="Gene3D" id="3.40.50.80">
    <property type="entry name" value="Nucleotide-binding domain of ferredoxin-NADP reductase (FNR) module"/>
    <property type="match status" value="1"/>
</dbReference>
<dbReference type="KEGG" id="ehx:EMIHUDRAFT_205158"/>
<dbReference type="GO" id="GO:0005886">
    <property type="term" value="C:plasma membrane"/>
    <property type="evidence" value="ECO:0007669"/>
    <property type="project" value="TreeGrafter"/>
</dbReference>
<feature type="region of interest" description="Disordered" evidence="2">
    <location>
        <begin position="430"/>
        <end position="457"/>
    </location>
</feature>
<dbReference type="HOGENOM" id="CLU_385639_0_0_1"/>
<dbReference type="GeneID" id="17272735"/>
<dbReference type="CDD" id="cd06186">
    <property type="entry name" value="NOX_Duox_like_FAD_NADP"/>
    <property type="match status" value="1"/>
</dbReference>
<dbReference type="STRING" id="2903.R1F1X1"/>
<evidence type="ECO:0000256" key="3">
    <source>
        <dbReference type="SAM" id="Phobius"/>
    </source>
</evidence>
<reference evidence="5" key="2">
    <citation type="submission" date="2024-10" db="UniProtKB">
        <authorList>
            <consortium name="EnsemblProtists"/>
        </authorList>
    </citation>
    <scope>IDENTIFICATION</scope>
</reference>
<dbReference type="InterPro" id="IPR050369">
    <property type="entry name" value="RBOH/FRE"/>
</dbReference>
<dbReference type="RefSeq" id="XP_005779618.1">
    <property type="nucleotide sequence ID" value="XM_005779561.1"/>
</dbReference>
<dbReference type="PANTHER" id="PTHR11972:SF153">
    <property type="entry name" value="SUPEROXIDE-GENERATING NADPH OXIDASE HEAVY CHAIN SUBUNIT A"/>
    <property type="match status" value="1"/>
</dbReference>
<protein>
    <recommendedName>
        <fullName evidence="4">Ferric reductase NAD binding domain-containing protein</fullName>
    </recommendedName>
</protein>
<keyword evidence="3" id="KW-0812">Transmembrane</keyword>
<keyword evidence="3" id="KW-1133">Transmembrane helix</keyword>
<name>A0A0D3JUK4_EMIH1</name>
<dbReference type="PaxDb" id="2903-EOD27189"/>
<feature type="compositionally biased region" description="Low complexity" evidence="2">
    <location>
        <begin position="553"/>
        <end position="567"/>
    </location>
</feature>
<feature type="transmembrane region" description="Helical" evidence="3">
    <location>
        <begin position="12"/>
        <end position="36"/>
    </location>
</feature>
<dbReference type="SUPFAM" id="SSF52343">
    <property type="entry name" value="Ferredoxin reductase-like, C-terminal NADP-linked domain"/>
    <property type="match status" value="1"/>
</dbReference>
<dbReference type="PANTHER" id="PTHR11972">
    <property type="entry name" value="NADPH OXIDASE"/>
    <property type="match status" value="1"/>
</dbReference>
<evidence type="ECO:0000259" key="4">
    <source>
        <dbReference type="Pfam" id="PF08030"/>
    </source>
</evidence>
<feature type="compositionally biased region" description="Low complexity" evidence="2">
    <location>
        <begin position="527"/>
        <end position="536"/>
    </location>
</feature>
<feature type="region of interest" description="Disordered" evidence="2">
    <location>
        <begin position="656"/>
        <end position="688"/>
    </location>
</feature>
<evidence type="ECO:0000256" key="1">
    <source>
        <dbReference type="ARBA" id="ARBA00023002"/>
    </source>
</evidence>